<dbReference type="Gramene" id="OQU78153">
    <property type="protein sequence ID" value="OQU78153"/>
    <property type="gene ID" value="SORBI_3009G166650"/>
</dbReference>
<name>A0A1Z5R316_SORBI</name>
<keyword evidence="2" id="KW-1185">Reference proteome</keyword>
<dbReference type="AlphaFoldDB" id="A0A1Z5R316"/>
<dbReference type="Proteomes" id="UP000000768">
    <property type="component" value="Chromosome 9"/>
</dbReference>
<dbReference type="EMBL" id="CM000768">
    <property type="protein sequence ID" value="OQU78153.1"/>
    <property type="molecule type" value="Genomic_DNA"/>
</dbReference>
<reference evidence="2" key="2">
    <citation type="journal article" date="2018" name="Plant J.">
        <title>The Sorghum bicolor reference genome: improved assembly, gene annotations, a transcriptome atlas, and signatures of genome organization.</title>
        <authorList>
            <person name="McCormick R.F."/>
            <person name="Truong S.K."/>
            <person name="Sreedasyam A."/>
            <person name="Jenkins J."/>
            <person name="Shu S."/>
            <person name="Sims D."/>
            <person name="Kennedy M."/>
            <person name="Amirebrahimi M."/>
            <person name="Weers B.D."/>
            <person name="McKinley B."/>
            <person name="Mattison A."/>
            <person name="Morishige D.T."/>
            <person name="Grimwood J."/>
            <person name="Schmutz J."/>
            <person name="Mullet J.E."/>
        </authorList>
    </citation>
    <scope>NUCLEOTIDE SEQUENCE [LARGE SCALE GENOMIC DNA]</scope>
    <source>
        <strain evidence="2">cv. BTx623</strain>
    </source>
</reference>
<gene>
    <name evidence="1" type="ORF">SORBI_3009G166650</name>
</gene>
<proteinExistence type="predicted"/>
<protein>
    <submittedName>
        <fullName evidence="1">Uncharacterized protein</fullName>
    </submittedName>
</protein>
<sequence>MLDIRATFSFSEEYKNRFPAPQLGIPCLKKTKTSSKLKPWSKQCLIYLGLPLPICRFFPFLRVCRLSSPLPFVALCHRVAPPPPLSALPCASTSGMSHQCALCLALHLRLGYPALEPSLRLCTSASPVGPPRAAGLPGPRIAASVFLWATGASVGFSTFASPSSTVRLQPRRRSSGHTTFHSLNSLHCFYLLVRMQRINERMEDVEASIPVYDKVLAFENRMVVEDFTAPM</sequence>
<organism evidence="1 2">
    <name type="scientific">Sorghum bicolor</name>
    <name type="common">Sorghum</name>
    <name type="synonym">Sorghum vulgare</name>
    <dbReference type="NCBI Taxonomy" id="4558"/>
    <lineage>
        <taxon>Eukaryota</taxon>
        <taxon>Viridiplantae</taxon>
        <taxon>Streptophyta</taxon>
        <taxon>Embryophyta</taxon>
        <taxon>Tracheophyta</taxon>
        <taxon>Spermatophyta</taxon>
        <taxon>Magnoliopsida</taxon>
        <taxon>Liliopsida</taxon>
        <taxon>Poales</taxon>
        <taxon>Poaceae</taxon>
        <taxon>PACMAD clade</taxon>
        <taxon>Panicoideae</taxon>
        <taxon>Andropogonodae</taxon>
        <taxon>Andropogoneae</taxon>
        <taxon>Sorghinae</taxon>
        <taxon>Sorghum</taxon>
    </lineage>
</organism>
<reference evidence="1 2" key="1">
    <citation type="journal article" date="2009" name="Nature">
        <title>The Sorghum bicolor genome and the diversification of grasses.</title>
        <authorList>
            <person name="Paterson A.H."/>
            <person name="Bowers J.E."/>
            <person name="Bruggmann R."/>
            <person name="Dubchak I."/>
            <person name="Grimwood J."/>
            <person name="Gundlach H."/>
            <person name="Haberer G."/>
            <person name="Hellsten U."/>
            <person name="Mitros T."/>
            <person name="Poliakov A."/>
            <person name="Schmutz J."/>
            <person name="Spannagl M."/>
            <person name="Tang H."/>
            <person name="Wang X."/>
            <person name="Wicker T."/>
            <person name="Bharti A.K."/>
            <person name="Chapman J."/>
            <person name="Feltus F.A."/>
            <person name="Gowik U."/>
            <person name="Grigoriev I.V."/>
            <person name="Lyons E."/>
            <person name="Maher C.A."/>
            <person name="Martis M."/>
            <person name="Narechania A."/>
            <person name="Otillar R.P."/>
            <person name="Penning B.W."/>
            <person name="Salamov A.A."/>
            <person name="Wang Y."/>
            <person name="Zhang L."/>
            <person name="Carpita N.C."/>
            <person name="Freeling M."/>
            <person name="Gingle A.R."/>
            <person name="Hash C.T."/>
            <person name="Keller B."/>
            <person name="Klein P."/>
            <person name="Kresovich S."/>
            <person name="McCann M.C."/>
            <person name="Ming R."/>
            <person name="Peterson D.G."/>
            <person name="Mehboob-ur-Rahman"/>
            <person name="Ware D."/>
            <person name="Westhoff P."/>
            <person name="Mayer K.F."/>
            <person name="Messing J."/>
            <person name="Rokhsar D.S."/>
        </authorList>
    </citation>
    <scope>NUCLEOTIDE SEQUENCE [LARGE SCALE GENOMIC DNA]</scope>
    <source>
        <strain evidence="2">cv. BTx623</strain>
    </source>
</reference>
<evidence type="ECO:0000313" key="1">
    <source>
        <dbReference type="EMBL" id="OQU78153.1"/>
    </source>
</evidence>
<accession>A0A1Z5R316</accession>
<dbReference type="InParanoid" id="A0A1Z5R316"/>
<evidence type="ECO:0000313" key="2">
    <source>
        <dbReference type="Proteomes" id="UP000000768"/>
    </source>
</evidence>